<dbReference type="InterPro" id="IPR011992">
    <property type="entry name" value="EF-hand-dom_pair"/>
</dbReference>
<dbReference type="PROSITE" id="PS50222">
    <property type="entry name" value="EF_HAND_2"/>
    <property type="match status" value="2"/>
</dbReference>
<comment type="caution">
    <text evidence="3">The sequence shown here is derived from an EMBL/GenBank/DDBJ whole genome shotgun (WGS) entry which is preliminary data.</text>
</comment>
<dbReference type="SMART" id="SM00054">
    <property type="entry name" value="EFh"/>
    <property type="match status" value="2"/>
</dbReference>
<dbReference type="EMBL" id="JAUZQE010000004">
    <property type="protein sequence ID" value="MDR4124959.1"/>
    <property type="molecule type" value="Genomic_DNA"/>
</dbReference>
<dbReference type="Pfam" id="PF13833">
    <property type="entry name" value="EF-hand_8"/>
    <property type="match status" value="1"/>
</dbReference>
<feature type="domain" description="EF-hand" evidence="2">
    <location>
        <begin position="51"/>
        <end position="86"/>
    </location>
</feature>
<gene>
    <name evidence="3" type="ORF">Q8947_03030</name>
</gene>
<feature type="signal peptide" evidence="1">
    <location>
        <begin position="1"/>
        <end position="22"/>
    </location>
</feature>
<dbReference type="InterPro" id="IPR002048">
    <property type="entry name" value="EF_hand_dom"/>
</dbReference>
<keyword evidence="1" id="KW-0732">Signal</keyword>
<reference evidence="3 4" key="1">
    <citation type="submission" date="2023-08" db="EMBL/GenBank/DDBJ databases">
        <title>Alcaligenaceae gen. nov., a novel taxon isolated from the sludge of Yixing Pesticide Factory.</title>
        <authorList>
            <person name="Ruan L."/>
        </authorList>
    </citation>
    <scope>NUCLEOTIDE SEQUENCE [LARGE SCALE GENOMIC DNA]</scope>
    <source>
        <strain evidence="3 4">LG-2</strain>
    </source>
</reference>
<keyword evidence="4" id="KW-1185">Reference proteome</keyword>
<dbReference type="RefSeq" id="WP_347286419.1">
    <property type="nucleotide sequence ID" value="NZ_JAUZQE010000004.1"/>
</dbReference>
<evidence type="ECO:0000259" key="2">
    <source>
        <dbReference type="PROSITE" id="PS50222"/>
    </source>
</evidence>
<dbReference type="Pfam" id="PF13202">
    <property type="entry name" value="EF-hand_5"/>
    <property type="match status" value="2"/>
</dbReference>
<dbReference type="Gene3D" id="1.10.238.10">
    <property type="entry name" value="EF-hand"/>
    <property type="match status" value="2"/>
</dbReference>
<dbReference type="Proteomes" id="UP001232156">
    <property type="component" value="Unassembled WGS sequence"/>
</dbReference>
<name>A0ABU1D3F4_9BURK</name>
<organism evidence="3 4">
    <name type="scientific">Yanghanlia caeni</name>
    <dbReference type="NCBI Taxonomy" id="3064283"/>
    <lineage>
        <taxon>Bacteria</taxon>
        <taxon>Pseudomonadati</taxon>
        <taxon>Pseudomonadota</taxon>
        <taxon>Betaproteobacteria</taxon>
        <taxon>Burkholderiales</taxon>
        <taxon>Alcaligenaceae</taxon>
        <taxon>Yanghanlia</taxon>
    </lineage>
</organism>
<protein>
    <submittedName>
        <fullName evidence="3">EF-hand domain-containing protein</fullName>
    </submittedName>
</protein>
<dbReference type="SUPFAM" id="SSF47473">
    <property type="entry name" value="EF-hand"/>
    <property type="match status" value="1"/>
</dbReference>
<evidence type="ECO:0000313" key="4">
    <source>
        <dbReference type="Proteomes" id="UP001232156"/>
    </source>
</evidence>
<evidence type="ECO:0000313" key="3">
    <source>
        <dbReference type="EMBL" id="MDR4124959.1"/>
    </source>
</evidence>
<sequence length="122" mass="13772">MNARFKLILIGALCTLALPTWADTPKPRVELTREHFDHIDTDRSGSISEAEYLEFMEAAFKKLDADGSGGLTLDEVHTLLTPAQFQEVDQNNDGKITLDELIEHVMKDFHRYDANNDGELQP</sequence>
<feature type="chain" id="PRO_5046195463" evidence="1">
    <location>
        <begin position="23"/>
        <end position="122"/>
    </location>
</feature>
<dbReference type="CDD" id="cd00051">
    <property type="entry name" value="EFh"/>
    <property type="match status" value="1"/>
</dbReference>
<evidence type="ECO:0000256" key="1">
    <source>
        <dbReference type="SAM" id="SignalP"/>
    </source>
</evidence>
<proteinExistence type="predicted"/>
<feature type="domain" description="EF-hand" evidence="2">
    <location>
        <begin position="100"/>
        <end position="122"/>
    </location>
</feature>
<accession>A0ABU1D3F4</accession>